<protein>
    <submittedName>
        <fullName evidence="7">Mitochondrial Complex V (CV) Nca2 regulatory protein (Atp6 and Atp8 expression)</fullName>
    </submittedName>
</protein>
<dbReference type="InterPro" id="IPR013946">
    <property type="entry name" value="NCA2-like"/>
</dbReference>
<keyword evidence="3 6" id="KW-1133">Transmembrane helix</keyword>
<dbReference type="GO" id="GO:0005741">
    <property type="term" value="C:mitochondrial outer membrane"/>
    <property type="evidence" value="ECO:0007669"/>
    <property type="project" value="TreeGrafter"/>
</dbReference>
<evidence type="ECO:0000256" key="6">
    <source>
        <dbReference type="SAM" id="Phobius"/>
    </source>
</evidence>
<dbReference type="AlphaFoldDB" id="A0A8K0AHV9"/>
<dbReference type="EMBL" id="VRVR01000056">
    <property type="protein sequence ID" value="KAF0852175.1"/>
    <property type="molecule type" value="Genomic_DNA"/>
</dbReference>
<comment type="subcellular location">
    <subcellularLocation>
        <location evidence="1">Mitochondrion membrane</location>
        <topology evidence="1">Multi-pass membrane protein</topology>
    </subcellularLocation>
</comment>
<evidence type="ECO:0000256" key="2">
    <source>
        <dbReference type="ARBA" id="ARBA00022692"/>
    </source>
</evidence>
<sequence length="576" mass="65784">MLRFVNQLIRSSYFQSPFSEFPYLDRRLQQHFALPSGAALPFASSHCSLPLVTGDVLSPFSSLSQVIGVLKDPFRVESLSGLSEIHEQLPEMRGCVVLGVFVGLSSTVRALFVLEKTIAYWHAMKVRPYTLAVHIGPMFYIRNALHGKWVWPTTQADRITRQLQAYQSMLLVSLTRLQELWSKLHEHATHGLHASDSSAAMPDVDFGVDSSDPSDSLAVPAAAAASLIAQKANGSQDRNHSHSEPPVEVGQLVLLLDEVDKVLDVTRELLHVHRPPSHFRRHWLFYVVFFGTATYGICQAYKHAEQLQSWTQEAKEALSRFFREHVYDPLHNLYEFVRYDKHKALIDQSSVDLSEEALRNMVKDFVRDSSDPLKQVKFTVESVENSVSEGQLLAPIVEAYEGEIRHPIRNLAFGDLPRLILIQIQKQKLDVERTLLALDHLLRNNEINLELVAMTPAFLVVSFLMYQVLTYRRKTDRRVFEMIRVSLLSIERVLNRSLHSGLSEHDQGIVILGFHRVRLLITWETDVSEYFEKEGGRELLLDDLHEIVSPALTVTQRLNVVQRMFRSYPFLQFPSS</sequence>
<evidence type="ECO:0000313" key="7">
    <source>
        <dbReference type="EMBL" id="KAF0852175.1"/>
    </source>
</evidence>
<evidence type="ECO:0000256" key="5">
    <source>
        <dbReference type="ARBA" id="ARBA00023136"/>
    </source>
</evidence>
<proteinExistence type="predicted"/>
<accession>A0A8K0AHV9</accession>
<evidence type="ECO:0000313" key="8">
    <source>
        <dbReference type="Proteomes" id="UP000799049"/>
    </source>
</evidence>
<keyword evidence="4" id="KW-0496">Mitochondrion</keyword>
<reference evidence="7" key="1">
    <citation type="submission" date="2019-09" db="EMBL/GenBank/DDBJ databases">
        <title>The Mitochondrial Proteome of the Jakobid, Andalucia godoyi, a Protist With the Most Gene-Rich and Bacteria-Like Mitochondrial Genome.</title>
        <authorList>
            <person name="Gray M.W."/>
            <person name="Burger G."/>
            <person name="Derelle R."/>
            <person name="Klimes V."/>
            <person name="Leger M."/>
            <person name="Sarrasin M."/>
            <person name="Vlcek C."/>
            <person name="Roger A.J."/>
            <person name="Elias M."/>
            <person name="Lang B.F."/>
        </authorList>
    </citation>
    <scope>NUCLEOTIDE SEQUENCE</scope>
    <source>
        <strain evidence="7">And28</strain>
    </source>
</reference>
<keyword evidence="2 6" id="KW-0812">Transmembrane</keyword>
<evidence type="ECO:0000256" key="4">
    <source>
        <dbReference type="ARBA" id="ARBA00023128"/>
    </source>
</evidence>
<organism evidence="7 8">
    <name type="scientific">Andalucia godoyi</name>
    <name type="common">Flagellate</name>
    <dbReference type="NCBI Taxonomy" id="505711"/>
    <lineage>
        <taxon>Eukaryota</taxon>
        <taxon>Discoba</taxon>
        <taxon>Jakobida</taxon>
        <taxon>Andalucina</taxon>
        <taxon>Andaluciidae</taxon>
        <taxon>Andalucia</taxon>
    </lineage>
</organism>
<evidence type="ECO:0000256" key="3">
    <source>
        <dbReference type="ARBA" id="ARBA00022989"/>
    </source>
</evidence>
<comment type="caution">
    <text evidence="7">The sequence shown here is derived from an EMBL/GenBank/DDBJ whole genome shotgun (WGS) entry which is preliminary data.</text>
</comment>
<dbReference type="Pfam" id="PF08637">
    <property type="entry name" value="NCA2"/>
    <property type="match status" value="1"/>
</dbReference>
<dbReference type="OrthoDB" id="413313at2759"/>
<name>A0A8K0AHV9_ANDGO</name>
<keyword evidence="5 6" id="KW-0472">Membrane</keyword>
<dbReference type="PANTHER" id="PTHR28234">
    <property type="entry name" value="NUCLEAR CONTROL OF ATPASE PROTEIN 2"/>
    <property type="match status" value="1"/>
</dbReference>
<keyword evidence="8" id="KW-1185">Reference proteome</keyword>
<dbReference type="Proteomes" id="UP000799049">
    <property type="component" value="Unassembled WGS sequence"/>
</dbReference>
<dbReference type="PANTHER" id="PTHR28234:SF1">
    <property type="entry name" value="NUCLEAR CONTROL OF ATPASE PROTEIN 2"/>
    <property type="match status" value="1"/>
</dbReference>
<feature type="transmembrane region" description="Helical" evidence="6">
    <location>
        <begin position="451"/>
        <end position="469"/>
    </location>
</feature>
<gene>
    <name evidence="7" type="ORF">ANDGO_03017</name>
</gene>
<evidence type="ECO:0000256" key="1">
    <source>
        <dbReference type="ARBA" id="ARBA00004225"/>
    </source>
</evidence>